<dbReference type="InterPro" id="IPR051454">
    <property type="entry name" value="RNA/ubiquinone_mod_enzymes"/>
</dbReference>
<dbReference type="EMBL" id="QJJR01000004">
    <property type="protein sequence ID" value="PXW91780.1"/>
    <property type="molecule type" value="Genomic_DNA"/>
</dbReference>
<keyword evidence="2" id="KW-1185">Reference proteome</keyword>
<dbReference type="GO" id="GO:0006508">
    <property type="term" value="P:proteolysis"/>
    <property type="evidence" value="ECO:0007669"/>
    <property type="project" value="UniProtKB-KW"/>
</dbReference>
<dbReference type="Proteomes" id="UP000247922">
    <property type="component" value="Unassembled WGS sequence"/>
</dbReference>
<dbReference type="AlphaFoldDB" id="A0A2V3WC92"/>
<organism evidence="1 2">
    <name type="scientific">Streptohalobacillus salinus</name>
    <dbReference type="NCBI Taxonomy" id="621096"/>
    <lineage>
        <taxon>Bacteria</taxon>
        <taxon>Bacillati</taxon>
        <taxon>Bacillota</taxon>
        <taxon>Bacilli</taxon>
        <taxon>Bacillales</taxon>
        <taxon>Bacillaceae</taxon>
        <taxon>Streptohalobacillus</taxon>
    </lineage>
</organism>
<gene>
    <name evidence="1" type="ORF">DES38_104214</name>
</gene>
<reference evidence="1 2" key="1">
    <citation type="submission" date="2018-05" db="EMBL/GenBank/DDBJ databases">
        <title>Genomic Encyclopedia of Type Strains, Phase IV (KMG-IV): sequencing the most valuable type-strain genomes for metagenomic binning, comparative biology and taxonomic classification.</title>
        <authorList>
            <person name="Goeker M."/>
        </authorList>
    </citation>
    <scope>NUCLEOTIDE SEQUENCE [LARGE SCALE GENOMIC DNA]</scope>
    <source>
        <strain evidence="1 2">DSM 22440</strain>
    </source>
</reference>
<accession>A0A2V3WC92</accession>
<dbReference type="InterPro" id="IPR001539">
    <property type="entry name" value="Peptidase_U32"/>
</dbReference>
<keyword evidence="1" id="KW-0645">Protease</keyword>
<protein>
    <submittedName>
        <fullName evidence="1">Putative protease</fullName>
    </submittedName>
</protein>
<dbReference type="GO" id="GO:0008233">
    <property type="term" value="F:peptidase activity"/>
    <property type="evidence" value="ECO:0007669"/>
    <property type="project" value="UniProtKB-KW"/>
</dbReference>
<dbReference type="OrthoDB" id="9807498at2"/>
<proteinExistence type="predicted"/>
<comment type="caution">
    <text evidence="1">The sequence shown here is derived from an EMBL/GenBank/DDBJ whole genome shotgun (WGS) entry which is preliminary data.</text>
</comment>
<evidence type="ECO:0000313" key="2">
    <source>
        <dbReference type="Proteomes" id="UP000247922"/>
    </source>
</evidence>
<dbReference type="PANTHER" id="PTHR30217:SF7">
    <property type="entry name" value="TRNA HYDROXYLATION PROTEIN P2"/>
    <property type="match status" value="1"/>
</dbReference>
<keyword evidence="1" id="KW-0378">Hydrolase</keyword>
<dbReference type="Pfam" id="PF01136">
    <property type="entry name" value="Peptidase_U32"/>
    <property type="match status" value="1"/>
</dbReference>
<evidence type="ECO:0000313" key="1">
    <source>
        <dbReference type="EMBL" id="PXW91780.1"/>
    </source>
</evidence>
<name>A0A2V3WC92_9BACI</name>
<dbReference type="PANTHER" id="PTHR30217">
    <property type="entry name" value="PEPTIDASE U32 FAMILY"/>
    <property type="match status" value="1"/>
</dbReference>
<sequence>MTTEYQPELQATAKDLDEAKRVLAAGADAVFVGNQQFGNRIAGDFSIAMIEEITQFAHELDKKVYVMVNAIYHNEHLQTLPDYLIAINDMQVDGIVAGDQSIYQLLQDLDVSLPLIWNPATLSTNYQTLRFWSARGLRRAALSNELRLDASIEIKQHLDRAVDIQVHGMTCIFQSKRKLVKNYYDHIDRPYDPEIERYIREDKKSETHYPIFEDSNGTHIMSTEDLMMIDYLDEILAGKIDGLKIEGLLKSTDYNEQIVKIYREAIDAYLDDPAVYQMKKAGYRQAIYQIQPDARKLNTGFYFKEQIY</sequence>